<accession>A0A915KPT3</accession>
<name>A0A915KPT3_ROMCU</name>
<evidence type="ECO:0000313" key="2">
    <source>
        <dbReference type="WBParaSite" id="nRc.2.0.1.t40751-RA"/>
    </source>
</evidence>
<dbReference type="Proteomes" id="UP000887565">
    <property type="component" value="Unplaced"/>
</dbReference>
<keyword evidence="1" id="KW-1185">Reference proteome</keyword>
<dbReference type="WBParaSite" id="nRc.2.0.1.t40751-RA">
    <property type="protein sequence ID" value="nRc.2.0.1.t40751-RA"/>
    <property type="gene ID" value="nRc.2.0.1.g40751"/>
</dbReference>
<sequence length="72" mass="8320">MIKSDICQIQQKILAINDEDEKQHLQMHTGNLEHQLATMLSIKRMEKGTGYPVAMHWCQMSSSNMQKAVWCT</sequence>
<organism evidence="1 2">
    <name type="scientific">Romanomermis culicivorax</name>
    <name type="common">Nematode worm</name>
    <dbReference type="NCBI Taxonomy" id="13658"/>
    <lineage>
        <taxon>Eukaryota</taxon>
        <taxon>Metazoa</taxon>
        <taxon>Ecdysozoa</taxon>
        <taxon>Nematoda</taxon>
        <taxon>Enoplea</taxon>
        <taxon>Dorylaimia</taxon>
        <taxon>Mermithida</taxon>
        <taxon>Mermithoidea</taxon>
        <taxon>Mermithidae</taxon>
        <taxon>Romanomermis</taxon>
    </lineage>
</organism>
<evidence type="ECO:0000313" key="1">
    <source>
        <dbReference type="Proteomes" id="UP000887565"/>
    </source>
</evidence>
<proteinExistence type="predicted"/>
<reference evidence="2" key="1">
    <citation type="submission" date="2022-11" db="UniProtKB">
        <authorList>
            <consortium name="WormBaseParasite"/>
        </authorList>
    </citation>
    <scope>IDENTIFICATION</scope>
</reference>
<protein>
    <submittedName>
        <fullName evidence="2">Uncharacterized protein</fullName>
    </submittedName>
</protein>
<dbReference type="AlphaFoldDB" id="A0A915KPT3"/>